<feature type="compositionally biased region" description="Basic residues" evidence="1">
    <location>
        <begin position="368"/>
        <end position="380"/>
    </location>
</feature>
<gene>
    <name evidence="2" type="ORF">HID58_078134</name>
</gene>
<feature type="region of interest" description="Disordered" evidence="1">
    <location>
        <begin position="324"/>
        <end position="380"/>
    </location>
</feature>
<keyword evidence="3" id="KW-1185">Reference proteome</keyword>
<evidence type="ECO:0000313" key="3">
    <source>
        <dbReference type="Proteomes" id="UP000824890"/>
    </source>
</evidence>
<dbReference type="EMBL" id="JAGKQM010000017">
    <property type="protein sequence ID" value="KAH0871112.1"/>
    <property type="molecule type" value="Genomic_DNA"/>
</dbReference>
<name>A0ABQ7YSC4_BRANA</name>
<comment type="caution">
    <text evidence="2">The sequence shown here is derived from an EMBL/GenBank/DDBJ whole genome shotgun (WGS) entry which is preliminary data.</text>
</comment>
<organism evidence="2 3">
    <name type="scientific">Brassica napus</name>
    <name type="common">Rape</name>
    <dbReference type="NCBI Taxonomy" id="3708"/>
    <lineage>
        <taxon>Eukaryota</taxon>
        <taxon>Viridiplantae</taxon>
        <taxon>Streptophyta</taxon>
        <taxon>Embryophyta</taxon>
        <taxon>Tracheophyta</taxon>
        <taxon>Spermatophyta</taxon>
        <taxon>Magnoliopsida</taxon>
        <taxon>eudicotyledons</taxon>
        <taxon>Gunneridae</taxon>
        <taxon>Pentapetalae</taxon>
        <taxon>rosids</taxon>
        <taxon>malvids</taxon>
        <taxon>Brassicales</taxon>
        <taxon>Brassicaceae</taxon>
        <taxon>Brassiceae</taxon>
        <taxon>Brassica</taxon>
    </lineage>
</organism>
<reference evidence="2 3" key="1">
    <citation type="submission" date="2021-05" db="EMBL/GenBank/DDBJ databases">
        <title>Genome Assembly of Synthetic Allotetraploid Brassica napus Reveals Homoeologous Exchanges between Subgenomes.</title>
        <authorList>
            <person name="Davis J.T."/>
        </authorList>
    </citation>
    <scope>NUCLEOTIDE SEQUENCE [LARGE SCALE GENOMIC DNA]</scope>
    <source>
        <strain evidence="3">cv. Da-Ae</strain>
        <tissue evidence="2">Seedling</tissue>
    </source>
</reference>
<feature type="region of interest" description="Disordered" evidence="1">
    <location>
        <begin position="24"/>
        <end position="76"/>
    </location>
</feature>
<feature type="non-terminal residue" evidence="2">
    <location>
        <position position="1"/>
    </location>
</feature>
<accession>A0ABQ7YSC4</accession>
<proteinExistence type="predicted"/>
<feature type="compositionally biased region" description="Basic and acidic residues" evidence="1">
    <location>
        <begin position="344"/>
        <end position="360"/>
    </location>
</feature>
<sequence length="380" mass="40889">DGSSPSSVAELGVLNPVVEVQNRSGTHDEIGGVSNISLVSPPRTISPPLDSTTAAPLPSSAVPEQKTTSDDATTTATPLSRLGAWAKPIKILSPTTHLNLTLQTDGGEVAQIPFKEHWPPLSEQGFRPTRKDVTNMGSLKGIVPGIMKFSDRKEDALRFPWAARMNPASRNLFRATEPEYLEDGTPKTSNTLEQPNALSYAENSAAAMSHIPSAMEVSPPSTLFVMHNASTLVDPVTENKDELLSLATLSILENMCMPPSYVCINEIVEQSVPSHETSVDAVPSAQVNSSAVTQSQTEKDKTVEVDLGSNNFASLMSFEEEENFIDSDKETGPLDLMTPSGKRILRERPVKPSTKAKEMHGQPTSRGRGNRGRGRRGGHG</sequence>
<evidence type="ECO:0000256" key="1">
    <source>
        <dbReference type="SAM" id="MobiDB-lite"/>
    </source>
</evidence>
<protein>
    <submittedName>
        <fullName evidence="2">Uncharacterized protein</fullName>
    </submittedName>
</protein>
<evidence type="ECO:0000313" key="2">
    <source>
        <dbReference type="EMBL" id="KAH0871112.1"/>
    </source>
</evidence>
<dbReference type="Proteomes" id="UP000824890">
    <property type="component" value="Unassembled WGS sequence"/>
</dbReference>